<accession>A0A943DBA0</accession>
<dbReference type="AlphaFoldDB" id="A0A943DBA0"/>
<feature type="compositionally biased region" description="Basic and acidic residues" evidence="1">
    <location>
        <begin position="7"/>
        <end position="22"/>
    </location>
</feature>
<dbReference type="EMBL" id="JAGZGG010000019">
    <property type="protein sequence ID" value="MBS5332573.1"/>
    <property type="molecule type" value="Genomic_DNA"/>
</dbReference>
<name>A0A943DBA0_9FIRM</name>
<dbReference type="Proteomes" id="UP000759273">
    <property type="component" value="Unassembled WGS sequence"/>
</dbReference>
<evidence type="ECO:0000256" key="1">
    <source>
        <dbReference type="SAM" id="MobiDB-lite"/>
    </source>
</evidence>
<protein>
    <submittedName>
        <fullName evidence="2">Uncharacterized protein</fullName>
    </submittedName>
</protein>
<evidence type="ECO:0000313" key="3">
    <source>
        <dbReference type="Proteomes" id="UP000759273"/>
    </source>
</evidence>
<organism evidence="2 3">
    <name type="scientific">Subdoligranulum variabile</name>
    <dbReference type="NCBI Taxonomy" id="214851"/>
    <lineage>
        <taxon>Bacteria</taxon>
        <taxon>Bacillati</taxon>
        <taxon>Bacillota</taxon>
        <taxon>Clostridia</taxon>
        <taxon>Eubacteriales</taxon>
        <taxon>Oscillospiraceae</taxon>
        <taxon>Subdoligranulum</taxon>
    </lineage>
</organism>
<reference evidence="2" key="1">
    <citation type="submission" date="2021-02" db="EMBL/GenBank/DDBJ databases">
        <title>Infant gut strain persistence is associated with maternal origin, phylogeny, and functional potential including surface adhesion and iron acquisition.</title>
        <authorList>
            <person name="Lou Y.C."/>
        </authorList>
    </citation>
    <scope>NUCLEOTIDE SEQUENCE</scope>
    <source>
        <strain evidence="2">L3_101_000M1_dasL3_101_000M1_concoct_87</strain>
    </source>
</reference>
<gene>
    <name evidence="2" type="ORF">KHY36_08610</name>
</gene>
<evidence type="ECO:0000313" key="2">
    <source>
        <dbReference type="EMBL" id="MBS5332573.1"/>
    </source>
</evidence>
<proteinExistence type="predicted"/>
<feature type="region of interest" description="Disordered" evidence="1">
    <location>
        <begin position="1"/>
        <end position="22"/>
    </location>
</feature>
<comment type="caution">
    <text evidence="2">The sequence shown here is derived from an EMBL/GenBank/DDBJ whole genome shotgun (WGS) entry which is preliminary data.</text>
</comment>
<sequence>MALFNKKKQEVPQEPKQEPKTDTVGKINLSLRPDEIDLLRECMKRTEDYYRGLLLLKQDWNAEKNEAAIAVIKVKLNMIDRLQEKTLYDGQSEYYRKLQ</sequence>